<evidence type="ECO:0000313" key="5">
    <source>
        <dbReference type="Proteomes" id="UP001150924"/>
    </source>
</evidence>
<dbReference type="Proteomes" id="UP001150924">
    <property type="component" value="Unassembled WGS sequence"/>
</dbReference>
<dbReference type="InterPro" id="IPR012336">
    <property type="entry name" value="Thioredoxin-like_fold"/>
</dbReference>
<organism evidence="4 5">
    <name type="scientific">Nannocystis pusilla</name>
    <dbReference type="NCBI Taxonomy" id="889268"/>
    <lineage>
        <taxon>Bacteria</taxon>
        <taxon>Pseudomonadati</taxon>
        <taxon>Myxococcota</taxon>
        <taxon>Polyangia</taxon>
        <taxon>Nannocystales</taxon>
        <taxon>Nannocystaceae</taxon>
        <taxon>Nannocystis</taxon>
    </lineage>
</organism>
<protein>
    <submittedName>
        <fullName evidence="4">Thioredoxin-like domain-containing protein</fullName>
    </submittedName>
</protein>
<feature type="repeat" description="NHL" evidence="2">
    <location>
        <begin position="169"/>
        <end position="202"/>
    </location>
</feature>
<proteinExistence type="predicted"/>
<accession>A0A9X3IVU1</accession>
<dbReference type="Gene3D" id="2.120.10.30">
    <property type="entry name" value="TolB, C-terminal domain"/>
    <property type="match status" value="3"/>
</dbReference>
<dbReference type="Gene3D" id="3.40.30.10">
    <property type="entry name" value="Glutaredoxin"/>
    <property type="match status" value="1"/>
</dbReference>
<feature type="domain" description="Thioredoxin" evidence="3">
    <location>
        <begin position="1"/>
        <end position="146"/>
    </location>
</feature>
<dbReference type="InterPro" id="IPR011042">
    <property type="entry name" value="6-blade_b-propeller_TolB-like"/>
</dbReference>
<dbReference type="AlphaFoldDB" id="A0A9X3IVU1"/>
<dbReference type="RefSeq" id="WP_267766412.1">
    <property type="nucleotide sequence ID" value="NZ_JAPNKE010000002.1"/>
</dbReference>
<reference evidence="4" key="1">
    <citation type="submission" date="2022-11" db="EMBL/GenBank/DDBJ databases">
        <title>Minimal conservation of predation-associated metabolite biosynthetic gene clusters underscores biosynthetic potential of Myxococcota including descriptions for ten novel species: Archangium lansinium sp. nov., Myxococcus landrumus sp. nov., Nannocystis bai.</title>
        <authorList>
            <person name="Ahearne A."/>
            <person name="Stevens C."/>
            <person name="Phillips K."/>
        </authorList>
    </citation>
    <scope>NUCLEOTIDE SEQUENCE</scope>
    <source>
        <strain evidence="4">Na p29</strain>
    </source>
</reference>
<dbReference type="InterPro" id="IPR001258">
    <property type="entry name" value="NHL_repeat"/>
</dbReference>
<evidence type="ECO:0000256" key="2">
    <source>
        <dbReference type="PROSITE-ProRule" id="PRU00504"/>
    </source>
</evidence>
<dbReference type="SUPFAM" id="SSF63829">
    <property type="entry name" value="Calcium-dependent phosphotriesterase"/>
    <property type="match status" value="1"/>
</dbReference>
<comment type="caution">
    <text evidence="4">The sequence shown here is derived from an EMBL/GenBank/DDBJ whole genome shotgun (WGS) entry which is preliminary data.</text>
</comment>
<keyword evidence="1" id="KW-0677">Repeat</keyword>
<dbReference type="InterPro" id="IPR036249">
    <property type="entry name" value="Thioredoxin-like_sf"/>
</dbReference>
<keyword evidence="5" id="KW-1185">Reference proteome</keyword>
<dbReference type="PROSITE" id="PS51352">
    <property type="entry name" value="THIOREDOXIN_2"/>
    <property type="match status" value="1"/>
</dbReference>
<dbReference type="EMBL" id="JAPNKE010000002">
    <property type="protein sequence ID" value="MCY1004814.1"/>
    <property type="molecule type" value="Genomic_DNA"/>
</dbReference>
<dbReference type="Pfam" id="PF01436">
    <property type="entry name" value="NHL"/>
    <property type="match status" value="2"/>
</dbReference>
<dbReference type="SUPFAM" id="SSF52833">
    <property type="entry name" value="Thioredoxin-like"/>
    <property type="match status" value="1"/>
</dbReference>
<evidence type="ECO:0000256" key="1">
    <source>
        <dbReference type="ARBA" id="ARBA00022737"/>
    </source>
</evidence>
<evidence type="ECO:0000313" key="4">
    <source>
        <dbReference type="EMBL" id="MCY1004814.1"/>
    </source>
</evidence>
<dbReference type="PANTHER" id="PTHR46388">
    <property type="entry name" value="NHL REPEAT-CONTAINING PROTEIN 2"/>
    <property type="match status" value="1"/>
</dbReference>
<sequence>MERLRAPELEPARAWLGTTRPLRLRELRGHVVVLDFWTSCCVNCMHVLPVLRDLERRYADEPVVVIGVHSAKFPGEAAPERVADAIARHDVAHPVVVDDGLAIWERYAIRSWPTLVVIRPDGTIAAVAPGEPDPAALDTLVRGLLAEGEAHGTLAREPLTIPRGEPPPPRPLAFPGKVAVAGDGRIAVADSGHHRVLVLSADGDVLVTIGSGHRGHRDGPLAEARLDDPQGLTWAGDGALWICDARNHTVARADLRHDRLDTVAGTGSMGHVPIASPSPARTTALRSPWDLALVGERVLVCLAGSHQLGVLAPAAGGGFTVDMLAGDGREALVDGPPRVACFAQPSGFARAGDQVWIADSETSAIRELDLASGDTRTLVGAGLFDWGAEDGPFAAARLQHPLAVAVAADGDLVVADTFNDRLRRLDRRAGRVSTLSLGTAHESLREPGGLAVLASGDLLVADTGHHRLVRLAADGRFKGELEVRGAPPVPAASDEPPPPLAAAPATRWFDLVLEQAPALAPGRVSGRLRLLAPAGWKFNDGAPQRLALEVSRRSDLVTTADRITLSGQDRSDMSVELDLAVAELPTSEVRSELLVRVDAVLCGGDPEVCAPSQAWLRIPLLLTNAGAAAFSVDLALASPV</sequence>
<name>A0A9X3IVU1_9BACT</name>
<dbReference type="PROSITE" id="PS51125">
    <property type="entry name" value="NHL"/>
    <property type="match status" value="1"/>
</dbReference>
<evidence type="ECO:0000259" key="3">
    <source>
        <dbReference type="PROSITE" id="PS51352"/>
    </source>
</evidence>
<dbReference type="PANTHER" id="PTHR46388:SF2">
    <property type="entry name" value="NHL REPEAT-CONTAINING PROTEIN 2"/>
    <property type="match status" value="1"/>
</dbReference>
<dbReference type="InterPro" id="IPR013766">
    <property type="entry name" value="Thioredoxin_domain"/>
</dbReference>
<gene>
    <name evidence="4" type="ORF">OV079_04345</name>
</gene>
<dbReference type="Pfam" id="PF13905">
    <property type="entry name" value="Thioredoxin_8"/>
    <property type="match status" value="1"/>
</dbReference>